<sequence length="31" mass="3489">LGWIPFLGSGISMYVTGVFSYTVFAEVYERV</sequence>
<evidence type="ECO:0000313" key="2">
    <source>
        <dbReference type="EMBL" id="GAI08829.1"/>
    </source>
</evidence>
<name>X1MR17_9ZZZZ</name>
<feature type="transmembrane region" description="Helical" evidence="1">
    <location>
        <begin position="6"/>
        <end position="28"/>
    </location>
</feature>
<keyword evidence="1" id="KW-0472">Membrane</keyword>
<comment type="caution">
    <text evidence="2">The sequence shown here is derived from an EMBL/GenBank/DDBJ whole genome shotgun (WGS) entry which is preliminary data.</text>
</comment>
<protein>
    <submittedName>
        <fullName evidence="2">Uncharacterized protein</fullName>
    </submittedName>
</protein>
<organism evidence="2">
    <name type="scientific">marine sediment metagenome</name>
    <dbReference type="NCBI Taxonomy" id="412755"/>
    <lineage>
        <taxon>unclassified sequences</taxon>
        <taxon>metagenomes</taxon>
        <taxon>ecological metagenomes</taxon>
    </lineage>
</organism>
<feature type="non-terminal residue" evidence="2">
    <location>
        <position position="1"/>
    </location>
</feature>
<evidence type="ECO:0000256" key="1">
    <source>
        <dbReference type="SAM" id="Phobius"/>
    </source>
</evidence>
<gene>
    <name evidence="2" type="ORF">S06H3_08456</name>
</gene>
<keyword evidence="1" id="KW-0812">Transmembrane</keyword>
<accession>X1MR17</accession>
<proteinExistence type="predicted"/>
<dbReference type="EMBL" id="BARV01003570">
    <property type="protein sequence ID" value="GAI08829.1"/>
    <property type="molecule type" value="Genomic_DNA"/>
</dbReference>
<dbReference type="AlphaFoldDB" id="X1MR17"/>
<keyword evidence="1" id="KW-1133">Transmembrane helix</keyword>
<reference evidence="2" key="1">
    <citation type="journal article" date="2014" name="Front. Microbiol.">
        <title>High frequency of phylogenetically diverse reductive dehalogenase-homologous genes in deep subseafloor sedimentary metagenomes.</title>
        <authorList>
            <person name="Kawai M."/>
            <person name="Futagami T."/>
            <person name="Toyoda A."/>
            <person name="Takaki Y."/>
            <person name="Nishi S."/>
            <person name="Hori S."/>
            <person name="Arai W."/>
            <person name="Tsubouchi T."/>
            <person name="Morono Y."/>
            <person name="Uchiyama I."/>
            <person name="Ito T."/>
            <person name="Fujiyama A."/>
            <person name="Inagaki F."/>
            <person name="Takami H."/>
        </authorList>
    </citation>
    <scope>NUCLEOTIDE SEQUENCE</scope>
    <source>
        <strain evidence="2">Expedition CK06-06</strain>
    </source>
</reference>